<dbReference type="Pfam" id="PF07145">
    <property type="entry name" value="PAM2"/>
    <property type="match status" value="1"/>
</dbReference>
<evidence type="ECO:0000256" key="1">
    <source>
        <dbReference type="SAM" id="MobiDB-lite"/>
    </source>
</evidence>
<dbReference type="STRING" id="1088818.A0A2I0BDC1"/>
<keyword evidence="3" id="KW-1185">Reference proteome</keyword>
<evidence type="ECO:0000313" key="2">
    <source>
        <dbReference type="EMBL" id="PKA65775.1"/>
    </source>
</evidence>
<dbReference type="PANTHER" id="PTHR32343:SF72">
    <property type="entry name" value="POLYADENYLATE-BINDING PROTEIN-INTERACTING PROTEIN 11"/>
    <property type="match status" value="1"/>
</dbReference>
<dbReference type="InterPro" id="IPR009818">
    <property type="entry name" value="PAM2_motif"/>
</dbReference>
<name>A0A2I0BDC1_9ASPA</name>
<gene>
    <name evidence="2" type="ORF">AXF42_Ash013190</name>
</gene>
<sequence length="217" mass="23688">MAVVDEAGSLAGEALNPHADRELDLARGAAVEAEADRYSDGGGLHQVPFLRPHQYNGFSTSSGSMVPFRGTVQLQQQHRGLQMGTAIGRNGDDELRTEIGGLEELLSKLNPMAEEFVPSSLASPGNGGGWLCADGFGVRNGNSGDNSDLHRQRQKKSNLGNGRRRMNTRTSLAQREEVIRRTIYVSDIDHQVTEEQLATLFINCGHVRPFCYATFSF</sequence>
<reference evidence="2 3" key="1">
    <citation type="journal article" date="2017" name="Nature">
        <title>The Apostasia genome and the evolution of orchids.</title>
        <authorList>
            <person name="Zhang G.Q."/>
            <person name="Liu K.W."/>
            <person name="Li Z."/>
            <person name="Lohaus R."/>
            <person name="Hsiao Y.Y."/>
            <person name="Niu S.C."/>
            <person name="Wang J.Y."/>
            <person name="Lin Y.C."/>
            <person name="Xu Q."/>
            <person name="Chen L.J."/>
            <person name="Yoshida K."/>
            <person name="Fujiwara S."/>
            <person name="Wang Z.W."/>
            <person name="Zhang Y.Q."/>
            <person name="Mitsuda N."/>
            <person name="Wang M."/>
            <person name="Liu G.H."/>
            <person name="Pecoraro L."/>
            <person name="Huang H.X."/>
            <person name="Xiao X.J."/>
            <person name="Lin M."/>
            <person name="Wu X.Y."/>
            <person name="Wu W.L."/>
            <person name="Chen Y.Y."/>
            <person name="Chang S.B."/>
            <person name="Sakamoto S."/>
            <person name="Ohme-Takagi M."/>
            <person name="Yagi M."/>
            <person name="Zeng S.J."/>
            <person name="Shen C.Y."/>
            <person name="Yeh C.M."/>
            <person name="Luo Y.B."/>
            <person name="Tsai W.C."/>
            <person name="Van de Peer Y."/>
            <person name="Liu Z.J."/>
        </authorList>
    </citation>
    <scope>NUCLEOTIDE SEQUENCE [LARGE SCALE GENOMIC DNA]</scope>
    <source>
        <strain evidence="3">cv. Shenzhen</strain>
        <tissue evidence="2">Stem</tissue>
    </source>
</reference>
<dbReference type="Proteomes" id="UP000236161">
    <property type="component" value="Unassembled WGS sequence"/>
</dbReference>
<protein>
    <submittedName>
        <fullName evidence="2">Uncharacterized protein</fullName>
    </submittedName>
</protein>
<dbReference type="GO" id="GO:0003676">
    <property type="term" value="F:nucleic acid binding"/>
    <property type="evidence" value="ECO:0007669"/>
    <property type="project" value="InterPro"/>
</dbReference>
<feature type="region of interest" description="Disordered" evidence="1">
    <location>
        <begin position="142"/>
        <end position="164"/>
    </location>
</feature>
<accession>A0A2I0BDC1</accession>
<dbReference type="AlphaFoldDB" id="A0A2I0BDC1"/>
<dbReference type="EMBL" id="KZ451890">
    <property type="protein sequence ID" value="PKA65775.1"/>
    <property type="molecule type" value="Genomic_DNA"/>
</dbReference>
<dbReference type="Gene3D" id="3.30.70.330">
    <property type="match status" value="1"/>
</dbReference>
<evidence type="ECO:0000313" key="3">
    <source>
        <dbReference type="Proteomes" id="UP000236161"/>
    </source>
</evidence>
<proteinExistence type="predicted"/>
<organism evidence="2 3">
    <name type="scientific">Apostasia shenzhenica</name>
    <dbReference type="NCBI Taxonomy" id="1088818"/>
    <lineage>
        <taxon>Eukaryota</taxon>
        <taxon>Viridiplantae</taxon>
        <taxon>Streptophyta</taxon>
        <taxon>Embryophyta</taxon>
        <taxon>Tracheophyta</taxon>
        <taxon>Spermatophyta</taxon>
        <taxon>Magnoliopsida</taxon>
        <taxon>Liliopsida</taxon>
        <taxon>Asparagales</taxon>
        <taxon>Orchidaceae</taxon>
        <taxon>Apostasioideae</taxon>
        <taxon>Apostasia</taxon>
    </lineage>
</organism>
<dbReference type="OrthoDB" id="7763451at2759"/>
<dbReference type="InterPro" id="IPR012677">
    <property type="entry name" value="Nucleotide-bd_a/b_plait_sf"/>
</dbReference>
<dbReference type="PANTHER" id="PTHR32343">
    <property type="entry name" value="SERINE/ARGININE-RICH SPLICING FACTOR"/>
    <property type="match status" value="1"/>
</dbReference>
<dbReference type="SUPFAM" id="SSF54928">
    <property type="entry name" value="RNA-binding domain, RBD"/>
    <property type="match status" value="1"/>
</dbReference>
<feature type="compositionally biased region" description="Basic residues" evidence="1">
    <location>
        <begin position="152"/>
        <end position="164"/>
    </location>
</feature>
<dbReference type="InterPro" id="IPR035979">
    <property type="entry name" value="RBD_domain_sf"/>
</dbReference>